<evidence type="ECO:0000256" key="1">
    <source>
        <dbReference type="ARBA" id="ARBA00004418"/>
    </source>
</evidence>
<dbReference type="CDD" id="cd13589">
    <property type="entry name" value="PBP2_polyamine_RpCGA009"/>
    <property type="match status" value="1"/>
</dbReference>
<dbReference type="Proteomes" id="UP000669317">
    <property type="component" value="Unassembled WGS sequence"/>
</dbReference>
<comment type="caution">
    <text evidence="6">The sequence shown here is derived from an EMBL/GenBank/DDBJ whole genome shotgun (WGS) entry which is preliminary data.</text>
</comment>
<sequence>MSEKDHSHQGHHPSRRAVMKSAAGLLSAPLIGKVTPANSQEKLKGSGSVVVYGYGGSATAGIRKTVFEPFTKETGITVVDVIADSAEPQVRAMNQAGRVDWDVAFVDPQNHPAMSQAGMFEPIDYSLWDAESLDGVPKSNRLKDAVVAFRSVTVLAYDARAFPNGGPKNWADFWNIGDFPGRRGLAQNPRHVGFALSANGEPPAERWPLTDDKFDRALRKLDELRPHITKWWTAGGEPVQLLLNGELQVTSCYDSRALNAIRQGVPIRIVWDGGNLVNTMWAVLKGGPNTANAQKLIAFVNRARNAAGFTLGTMLPGPNVNLLEHLPSDLTPLLNISKENASKVVEQDSEWLAAKRPDGKTNLEHIQERWLAWLTK</sequence>
<protein>
    <submittedName>
        <fullName evidence="6">ABC transporter substrate-binding protein</fullName>
    </submittedName>
</protein>
<organism evidence="6 7">
    <name type="scientific">Bradyrhizobium vignae</name>
    <dbReference type="NCBI Taxonomy" id="1549949"/>
    <lineage>
        <taxon>Bacteria</taxon>
        <taxon>Pseudomonadati</taxon>
        <taxon>Pseudomonadota</taxon>
        <taxon>Alphaproteobacteria</taxon>
        <taxon>Hyphomicrobiales</taxon>
        <taxon>Nitrobacteraceae</taxon>
        <taxon>Bradyrhizobium</taxon>
    </lineage>
</organism>
<gene>
    <name evidence="6" type="ORF">JWS04_07280</name>
</gene>
<dbReference type="SUPFAM" id="SSF53850">
    <property type="entry name" value="Periplasmic binding protein-like II"/>
    <property type="match status" value="1"/>
</dbReference>
<dbReference type="PANTHER" id="PTHR30006:SF3">
    <property type="entry name" value="THIAMINE-BINDING PERIPLASMIC PROTEIN"/>
    <property type="match status" value="1"/>
</dbReference>
<dbReference type="RefSeq" id="WP_209294702.1">
    <property type="nucleotide sequence ID" value="NZ_JAGIKT010000011.1"/>
</dbReference>
<dbReference type="PANTHER" id="PTHR30006">
    <property type="entry name" value="THIAMINE-BINDING PERIPLASMIC PROTEIN-RELATED"/>
    <property type="match status" value="1"/>
</dbReference>
<name>A0ABS3ZT08_9BRAD</name>
<keyword evidence="7" id="KW-1185">Reference proteome</keyword>
<comment type="similarity">
    <text evidence="2">Belongs to the bacterial solute-binding protein 1 family.</text>
</comment>
<dbReference type="EMBL" id="JAGIKT010000011">
    <property type="protein sequence ID" value="MBP0110893.1"/>
    <property type="molecule type" value="Genomic_DNA"/>
</dbReference>
<keyword evidence="5" id="KW-0574">Periplasm</keyword>
<proteinExistence type="inferred from homology"/>
<dbReference type="Gene3D" id="3.40.190.10">
    <property type="entry name" value="Periplasmic binding protein-like II"/>
    <property type="match status" value="2"/>
</dbReference>
<evidence type="ECO:0000256" key="4">
    <source>
        <dbReference type="ARBA" id="ARBA00022729"/>
    </source>
</evidence>
<evidence type="ECO:0000256" key="5">
    <source>
        <dbReference type="ARBA" id="ARBA00022764"/>
    </source>
</evidence>
<evidence type="ECO:0000313" key="7">
    <source>
        <dbReference type="Proteomes" id="UP000669317"/>
    </source>
</evidence>
<reference evidence="6 7" key="1">
    <citation type="submission" date="2021-03" db="EMBL/GenBank/DDBJ databases">
        <title>Genome Sequence of Bradyrhizobium vignae strain ISRA400.</title>
        <authorList>
            <person name="Tisa L.S."/>
            <person name="Svistoonoff S."/>
            <person name="Hocher V."/>
            <person name="Fall S."/>
            <person name="Zaiya A."/>
            <person name="Naing D."/>
            <person name="Niang N."/>
            <person name="Diouf A."/>
            <person name="Dasylva M.C."/>
            <person name="Toure O."/>
            <person name="Gueye M."/>
            <person name="Gully D."/>
            <person name="Tisseyre P."/>
            <person name="Simpson S."/>
            <person name="Morris K."/>
            <person name="Thomas W.K."/>
        </authorList>
    </citation>
    <scope>NUCLEOTIDE SEQUENCE [LARGE SCALE GENOMIC DNA]</scope>
    <source>
        <strain evidence="6 7">ISRA400</strain>
    </source>
</reference>
<evidence type="ECO:0000313" key="6">
    <source>
        <dbReference type="EMBL" id="MBP0110893.1"/>
    </source>
</evidence>
<comment type="subcellular location">
    <subcellularLocation>
        <location evidence="1">Periplasm</location>
    </subcellularLocation>
</comment>
<dbReference type="InterPro" id="IPR006059">
    <property type="entry name" value="SBP"/>
</dbReference>
<keyword evidence="4" id="KW-0732">Signal</keyword>
<accession>A0ABS3ZT08</accession>
<keyword evidence="3" id="KW-0813">Transport</keyword>
<dbReference type="Pfam" id="PF13416">
    <property type="entry name" value="SBP_bac_8"/>
    <property type="match status" value="1"/>
</dbReference>
<evidence type="ECO:0000256" key="2">
    <source>
        <dbReference type="ARBA" id="ARBA00008520"/>
    </source>
</evidence>
<evidence type="ECO:0000256" key="3">
    <source>
        <dbReference type="ARBA" id="ARBA00022448"/>
    </source>
</evidence>